<dbReference type="eggNOG" id="ENOG5033U1F">
    <property type="taxonomic scope" value="Bacteria"/>
</dbReference>
<evidence type="ECO:0000313" key="1">
    <source>
        <dbReference type="EMBL" id="AHF13344.1"/>
    </source>
</evidence>
<dbReference type="PATRIC" id="fig|880074.11.peg.2495"/>
<name>W0EVV4_9BACT</name>
<dbReference type="AlphaFoldDB" id="W0EVV4"/>
<organism evidence="1 2">
    <name type="scientific">Barnesiella viscericola DSM 18177</name>
    <dbReference type="NCBI Taxonomy" id="880074"/>
    <lineage>
        <taxon>Bacteria</taxon>
        <taxon>Pseudomonadati</taxon>
        <taxon>Bacteroidota</taxon>
        <taxon>Bacteroidia</taxon>
        <taxon>Bacteroidales</taxon>
        <taxon>Barnesiellaceae</taxon>
        <taxon>Barnesiella</taxon>
    </lineage>
</organism>
<reference evidence="1 2" key="1">
    <citation type="submission" date="2013-12" db="EMBL/GenBank/DDBJ databases">
        <authorList>
            <consortium name="DOE Joint Genome Institute"/>
            <person name="Eisen J."/>
            <person name="Huntemann M."/>
            <person name="Han J."/>
            <person name="Chen A."/>
            <person name="Kyrpides N."/>
            <person name="Mavromatis K."/>
            <person name="Markowitz V."/>
            <person name="Palaniappan K."/>
            <person name="Ivanova N."/>
            <person name="Schaumberg A."/>
            <person name="Pati A."/>
            <person name="Liolios K."/>
            <person name="Nordberg H.P."/>
            <person name="Cantor M.N."/>
            <person name="Hua S.X."/>
            <person name="Woyke T."/>
        </authorList>
    </citation>
    <scope>NUCLEOTIDE SEQUENCE [LARGE SCALE GENOMIC DNA]</scope>
    <source>
        <strain evidence="2">DSM 18177</strain>
    </source>
</reference>
<dbReference type="HOGENOM" id="CLU_084410_0_0_10"/>
<dbReference type="OrthoDB" id="1023299at2"/>
<dbReference type="EMBL" id="CP007034">
    <property type="protein sequence ID" value="AHF13344.1"/>
    <property type="molecule type" value="Genomic_DNA"/>
</dbReference>
<dbReference type="STRING" id="880074.BARVI_12105"/>
<protein>
    <submittedName>
        <fullName evidence="1">Uncharacterized protein</fullName>
    </submittedName>
</protein>
<dbReference type="RefSeq" id="WP_025279432.1">
    <property type="nucleotide sequence ID" value="NZ_CP007034.1"/>
</dbReference>
<dbReference type="KEGG" id="bvs:BARVI_12105"/>
<dbReference type="GeneID" id="90530119"/>
<gene>
    <name evidence="1" type="ORF">BARVI_12105</name>
</gene>
<sequence>MNNQMENAVSSFFYYIWNTWSEDECKVVYGEMYRHFWGKWSQMTDKGIFGAAERFYAELTDHYREKLVERAVSLYDGKARRKLPDDSKILVCSECGSTQIEIQAWVDVNTNEYHSDVADDIWCLLCKDNVGTCTKYDYTEMMQEWWRFNNTDKLEYLTGLKASDFSSDNSGQTFAEASNEWWNSKSYEEKRNIYLANNQRQRHETEHY</sequence>
<dbReference type="Proteomes" id="UP000018901">
    <property type="component" value="Chromosome"/>
</dbReference>
<accession>W0EVV4</accession>
<evidence type="ECO:0000313" key="2">
    <source>
        <dbReference type="Proteomes" id="UP000018901"/>
    </source>
</evidence>
<proteinExistence type="predicted"/>
<keyword evidence="2" id="KW-1185">Reference proteome</keyword>